<dbReference type="Proteomes" id="UP000782705">
    <property type="component" value="Unassembled WGS sequence"/>
</dbReference>
<sequence>MRVSSNVTYNDFIKNLGTNASKVQKTLNQLSSLKEVSQSSDNPLLVAKIMNLNVSLAKNTTYGQEIKDSQDWINTEFSALKGVNDSMNNIRRLVQHSANGTQDIDEIKANRNEIQQEIQGIVEALNTNFDGRYIFGGTNTTKPPFEVSRDADGNVNGIIYAGSQTEVSREIADNVSIDLPTNGGKLIGGRVDGNGQANGSDMNDFFTSLMDDMNFYIENKERLSTIDRSSLDPAIPADQAVLNDLNRFDKWAVNMSNNISKVDNLKNSISDFQTQIDAIANRLKSAGERNEADKLSLTSTLSERQDVDVAEKYMEYQNQMLAYQATMSMGTKIMQTSILDYVR</sequence>
<evidence type="ECO:0000313" key="2">
    <source>
        <dbReference type="EMBL" id="KAF1302040.1"/>
    </source>
</evidence>
<organism evidence="2 3">
    <name type="scientific">Candidatus Enterococcus willemsii</name>
    <dbReference type="NCBI Taxonomy" id="1857215"/>
    <lineage>
        <taxon>Bacteria</taxon>
        <taxon>Bacillati</taxon>
        <taxon>Bacillota</taxon>
        <taxon>Bacilli</taxon>
        <taxon>Lactobacillales</taxon>
        <taxon>Enterococcaceae</taxon>
        <taxon>Enterococcus</taxon>
    </lineage>
</organism>
<dbReference type="Gene3D" id="1.20.1330.10">
    <property type="entry name" value="f41 fragment of flagellin, N-terminal domain"/>
    <property type="match status" value="1"/>
</dbReference>
<name>A0ABQ6YWP6_9ENTE</name>
<evidence type="ECO:0000259" key="1">
    <source>
        <dbReference type="Pfam" id="PF00669"/>
    </source>
</evidence>
<dbReference type="NCBIfam" id="TIGR02550">
    <property type="entry name" value="flagell_flgL"/>
    <property type="match status" value="1"/>
</dbReference>
<keyword evidence="2" id="KW-0282">Flagellum</keyword>
<accession>A0ABQ6YWP6</accession>
<dbReference type="InterPro" id="IPR001492">
    <property type="entry name" value="Flagellin"/>
</dbReference>
<comment type="caution">
    <text evidence="2">The sequence shown here is derived from an EMBL/GenBank/DDBJ whole genome shotgun (WGS) entry which is preliminary data.</text>
</comment>
<feature type="domain" description="Flagellin N-terminal" evidence="1">
    <location>
        <begin position="3"/>
        <end position="140"/>
    </location>
</feature>
<dbReference type="InterPro" id="IPR013384">
    <property type="entry name" value="Flagell_FlgL"/>
</dbReference>
<keyword evidence="2" id="KW-0966">Cell projection</keyword>
<reference evidence="2 3" key="1">
    <citation type="submission" date="2016-06" db="EMBL/GenBank/DDBJ databases">
        <title>Four novel species of enterococci isolated from chicken manure.</title>
        <authorList>
            <person name="Van Tyne D."/>
        </authorList>
    </citation>
    <scope>NUCLEOTIDE SEQUENCE [LARGE SCALE GENOMIC DNA]</scope>
    <source>
        <strain evidence="2 3">CU12B</strain>
    </source>
</reference>
<dbReference type="Pfam" id="PF00669">
    <property type="entry name" value="Flagellin_N"/>
    <property type="match status" value="1"/>
</dbReference>
<dbReference type="InterPro" id="IPR001029">
    <property type="entry name" value="Flagellin_N"/>
</dbReference>
<dbReference type="PANTHER" id="PTHR42792">
    <property type="entry name" value="FLAGELLIN"/>
    <property type="match status" value="1"/>
</dbReference>
<dbReference type="PANTHER" id="PTHR42792:SF1">
    <property type="entry name" value="FLAGELLAR HOOK-ASSOCIATED PROTEIN 3"/>
    <property type="match status" value="1"/>
</dbReference>
<proteinExistence type="predicted"/>
<dbReference type="SUPFAM" id="SSF64518">
    <property type="entry name" value="Phase 1 flagellin"/>
    <property type="match status" value="1"/>
</dbReference>
<keyword evidence="2" id="KW-0969">Cilium</keyword>
<keyword evidence="3" id="KW-1185">Reference proteome</keyword>
<dbReference type="RefSeq" id="WP_161903021.1">
    <property type="nucleotide sequence ID" value="NZ_MAEL01000054.1"/>
</dbReference>
<evidence type="ECO:0000313" key="3">
    <source>
        <dbReference type="Proteomes" id="UP000782705"/>
    </source>
</evidence>
<dbReference type="EMBL" id="MAEL01000054">
    <property type="protein sequence ID" value="KAF1302040.1"/>
    <property type="molecule type" value="Genomic_DNA"/>
</dbReference>
<gene>
    <name evidence="2" type="ORF">BAU17_01330</name>
</gene>
<protein>
    <submittedName>
        <fullName evidence="2">Flagellar hook-associated protein 3</fullName>
    </submittedName>
</protein>